<dbReference type="PANTHER" id="PTHR37422:SF13">
    <property type="entry name" value="LIPOPOLYSACCHARIDE BIOSYNTHESIS PROTEIN PA4999-RELATED"/>
    <property type="match status" value="1"/>
</dbReference>
<sequence>MLAVLWIAGGASRSDALGQAVVRAWSWISLIVLALAGEQPVLNRARPVLILLLAAIALPLLQLIPLPPLIWQALPGRERFADVASLVGRPLPWRPLAIVPGATVNALSSLVVPLTMLLLAAGLNYKERLRLPGLMLILVIVSMVLGLAQFSGMNFNNPLINETVGRVSGNFANPNHFALFMAIGCLLAPVWALGNAQRANWRIPVALGLLLLLALTILASGSRAGMLLGGIGLCLGLYLQQSAIRRLTRGYPRWAFPLLIVTVLGLIVTFAFISFSVDRAQSLTRLFGVESGQDMRVRGFPIVLTMIKEYFPVGSGMGAFDPLFRLHEPFSLLKILYFNHAHNDFMEVVLDAGLAGLALVLAGCGWWVLRGIRVWITERDLPEAAEGRLGWGILALVLAASVVDYPARTPLMMAMIVFAAMLLSGSAVRRERTR</sequence>
<evidence type="ECO:0000256" key="1">
    <source>
        <dbReference type="ARBA" id="ARBA00004141"/>
    </source>
</evidence>
<feature type="transmembrane region" description="Helical" evidence="5">
    <location>
        <begin position="411"/>
        <end position="428"/>
    </location>
</feature>
<evidence type="ECO:0000256" key="5">
    <source>
        <dbReference type="SAM" id="Phobius"/>
    </source>
</evidence>
<feature type="transmembrane region" description="Helical" evidence="5">
    <location>
        <begin position="133"/>
        <end position="155"/>
    </location>
</feature>
<dbReference type="RefSeq" id="WP_221239593.1">
    <property type="nucleotide sequence ID" value="NZ_JACIJF010000025.1"/>
</dbReference>
<keyword evidence="3 5" id="KW-1133">Transmembrane helix</keyword>
<feature type="domain" description="O-antigen ligase-related" evidence="6">
    <location>
        <begin position="209"/>
        <end position="361"/>
    </location>
</feature>
<keyword evidence="8" id="KW-1185">Reference proteome</keyword>
<organism evidence="7 8">
    <name type="scientific">Sphingomonas xinjiangensis</name>
    <dbReference type="NCBI Taxonomy" id="643568"/>
    <lineage>
        <taxon>Bacteria</taxon>
        <taxon>Pseudomonadati</taxon>
        <taxon>Pseudomonadota</taxon>
        <taxon>Alphaproteobacteria</taxon>
        <taxon>Sphingomonadales</taxon>
        <taxon>Sphingomonadaceae</taxon>
        <taxon>Sphingomonas</taxon>
    </lineage>
</organism>
<keyword evidence="4 5" id="KW-0472">Membrane</keyword>
<keyword evidence="2 5" id="KW-0812">Transmembrane</keyword>
<gene>
    <name evidence="7" type="ORF">FHT02_004043</name>
</gene>
<dbReference type="EMBL" id="JACIJF010000025">
    <property type="protein sequence ID" value="MBB5712782.1"/>
    <property type="molecule type" value="Genomic_DNA"/>
</dbReference>
<evidence type="ECO:0000259" key="6">
    <source>
        <dbReference type="Pfam" id="PF04932"/>
    </source>
</evidence>
<feature type="transmembrane region" description="Helical" evidence="5">
    <location>
        <begin position="24"/>
        <end position="42"/>
    </location>
</feature>
<feature type="transmembrane region" description="Helical" evidence="5">
    <location>
        <begin position="389"/>
        <end position="405"/>
    </location>
</feature>
<keyword evidence="7" id="KW-0436">Ligase</keyword>
<evidence type="ECO:0000256" key="4">
    <source>
        <dbReference type="ARBA" id="ARBA00023136"/>
    </source>
</evidence>
<dbReference type="GO" id="GO:0016874">
    <property type="term" value="F:ligase activity"/>
    <property type="evidence" value="ECO:0007669"/>
    <property type="project" value="UniProtKB-KW"/>
</dbReference>
<comment type="subcellular location">
    <subcellularLocation>
        <location evidence="1">Membrane</location>
        <topology evidence="1">Multi-pass membrane protein</topology>
    </subcellularLocation>
</comment>
<feature type="transmembrane region" description="Helical" evidence="5">
    <location>
        <begin position="201"/>
        <end position="219"/>
    </location>
</feature>
<dbReference type="Proteomes" id="UP000527143">
    <property type="component" value="Unassembled WGS sequence"/>
</dbReference>
<dbReference type="InterPro" id="IPR007016">
    <property type="entry name" value="O-antigen_ligase-rel_domated"/>
</dbReference>
<feature type="transmembrane region" description="Helical" evidence="5">
    <location>
        <begin position="97"/>
        <end position="121"/>
    </location>
</feature>
<evidence type="ECO:0000313" key="7">
    <source>
        <dbReference type="EMBL" id="MBB5712782.1"/>
    </source>
</evidence>
<comment type="caution">
    <text evidence="7">The sequence shown here is derived from an EMBL/GenBank/DDBJ whole genome shotgun (WGS) entry which is preliminary data.</text>
</comment>
<evidence type="ECO:0000256" key="2">
    <source>
        <dbReference type="ARBA" id="ARBA00022692"/>
    </source>
</evidence>
<dbReference type="Pfam" id="PF04932">
    <property type="entry name" value="Wzy_C"/>
    <property type="match status" value="1"/>
</dbReference>
<evidence type="ECO:0000313" key="8">
    <source>
        <dbReference type="Proteomes" id="UP000527143"/>
    </source>
</evidence>
<protein>
    <submittedName>
        <fullName evidence="7">O-antigen ligase</fullName>
    </submittedName>
</protein>
<dbReference type="AlphaFoldDB" id="A0A840YT00"/>
<dbReference type="PANTHER" id="PTHR37422">
    <property type="entry name" value="TEICHURONIC ACID BIOSYNTHESIS PROTEIN TUAE"/>
    <property type="match status" value="1"/>
</dbReference>
<feature type="transmembrane region" description="Helical" evidence="5">
    <location>
        <begin position="175"/>
        <end position="194"/>
    </location>
</feature>
<feature type="transmembrane region" description="Helical" evidence="5">
    <location>
        <begin position="225"/>
        <end position="244"/>
    </location>
</feature>
<dbReference type="InterPro" id="IPR051533">
    <property type="entry name" value="WaaL-like"/>
</dbReference>
<name>A0A840YT00_9SPHN</name>
<feature type="transmembrane region" description="Helical" evidence="5">
    <location>
        <begin position="256"/>
        <end position="277"/>
    </location>
</feature>
<feature type="transmembrane region" description="Helical" evidence="5">
    <location>
        <begin position="49"/>
        <end position="70"/>
    </location>
</feature>
<evidence type="ECO:0000256" key="3">
    <source>
        <dbReference type="ARBA" id="ARBA00022989"/>
    </source>
</evidence>
<proteinExistence type="predicted"/>
<reference evidence="7 8" key="1">
    <citation type="submission" date="2020-08" db="EMBL/GenBank/DDBJ databases">
        <title>Genomic Encyclopedia of Type Strains, Phase IV (KMG-IV): sequencing the most valuable type-strain genomes for metagenomic binning, comparative biology and taxonomic classification.</title>
        <authorList>
            <person name="Goeker M."/>
        </authorList>
    </citation>
    <scope>NUCLEOTIDE SEQUENCE [LARGE SCALE GENOMIC DNA]</scope>
    <source>
        <strain evidence="7 8">DSM 26736</strain>
    </source>
</reference>
<accession>A0A840YT00</accession>
<dbReference type="GO" id="GO:0016020">
    <property type="term" value="C:membrane"/>
    <property type="evidence" value="ECO:0007669"/>
    <property type="project" value="UniProtKB-SubCell"/>
</dbReference>
<feature type="transmembrane region" description="Helical" evidence="5">
    <location>
        <begin position="348"/>
        <end position="369"/>
    </location>
</feature>